<feature type="transmembrane region" description="Helical" evidence="20">
    <location>
        <begin position="210"/>
        <end position="230"/>
    </location>
</feature>
<protein>
    <submittedName>
        <fullName evidence="22">Sodium/calcium exchanger 3-like isoform X1</fullName>
    </submittedName>
</protein>
<keyword evidence="5" id="KW-1003">Cell membrane</keyword>
<evidence type="ECO:0000256" key="11">
    <source>
        <dbReference type="ARBA" id="ARBA00022837"/>
    </source>
</evidence>
<dbReference type="EMBL" id="OX597818">
    <property type="protein sequence ID" value="CAI9722893.1"/>
    <property type="molecule type" value="Genomic_DNA"/>
</dbReference>
<gene>
    <name evidence="22" type="ORF">OCTVUL_1B010192</name>
</gene>
<feature type="transmembrane region" description="Helical" evidence="20">
    <location>
        <begin position="144"/>
        <end position="168"/>
    </location>
</feature>
<evidence type="ECO:0000259" key="21">
    <source>
        <dbReference type="SMART" id="SM00237"/>
    </source>
</evidence>
<feature type="domain" description="Calx-beta" evidence="21">
    <location>
        <begin position="351"/>
        <end position="451"/>
    </location>
</feature>
<dbReference type="GO" id="GO:0030424">
    <property type="term" value="C:axon"/>
    <property type="evidence" value="ECO:0007669"/>
    <property type="project" value="TreeGrafter"/>
</dbReference>
<keyword evidence="17" id="KW-0325">Glycoprotein</keyword>
<dbReference type="PRINTS" id="PR01259">
    <property type="entry name" value="NACAEXCHNGR"/>
</dbReference>
<feature type="transmembrane region" description="Helical" evidence="20">
    <location>
        <begin position="640"/>
        <end position="656"/>
    </location>
</feature>
<keyword evidence="13 20" id="KW-1133">Transmembrane helix</keyword>
<comment type="similarity">
    <text evidence="2">Belongs to the Ca(2+):cation antiporter (CaCA) (TC 2.A.19) family. SLC8 subfamily.</text>
</comment>
<dbReference type="GO" id="GO:0007154">
    <property type="term" value="P:cell communication"/>
    <property type="evidence" value="ECO:0007669"/>
    <property type="project" value="InterPro"/>
</dbReference>
<dbReference type="Pfam" id="PF03160">
    <property type="entry name" value="Calx-beta"/>
    <property type="match status" value="1"/>
</dbReference>
<dbReference type="InterPro" id="IPR044880">
    <property type="entry name" value="NCX_ion-bd_dom_sf"/>
</dbReference>
<dbReference type="Gene3D" id="2.60.40.2030">
    <property type="match status" value="2"/>
</dbReference>
<name>A0AA36AWG0_OCTVU</name>
<dbReference type="GO" id="GO:0042383">
    <property type="term" value="C:sarcolemma"/>
    <property type="evidence" value="ECO:0007669"/>
    <property type="project" value="TreeGrafter"/>
</dbReference>
<evidence type="ECO:0000256" key="13">
    <source>
        <dbReference type="ARBA" id="ARBA00022989"/>
    </source>
</evidence>
<keyword evidence="9" id="KW-0732">Signal</keyword>
<dbReference type="GO" id="GO:0005516">
    <property type="term" value="F:calmodulin binding"/>
    <property type="evidence" value="ECO:0007669"/>
    <property type="project" value="UniProtKB-KW"/>
</dbReference>
<dbReference type="GO" id="GO:0098794">
    <property type="term" value="C:postsynapse"/>
    <property type="evidence" value="ECO:0007669"/>
    <property type="project" value="TreeGrafter"/>
</dbReference>
<dbReference type="Proteomes" id="UP001162480">
    <property type="component" value="Chromosome 5"/>
</dbReference>
<feature type="transmembrane region" description="Helical" evidence="20">
    <location>
        <begin position="668"/>
        <end position="693"/>
    </location>
</feature>
<dbReference type="PANTHER" id="PTHR11878:SF76">
    <property type="entry name" value="CALX-BETA DOMAIN-CONTAINING PROTEIN"/>
    <property type="match status" value="1"/>
</dbReference>
<keyword evidence="15" id="KW-0406">Ion transport</keyword>
<sequence>MIVHEFHNCDVVIYVRYHTAGETMSSSNITAVKECRGLVLPILIEDHWNVNFRAFLYLLAMIWCFLGVAIISDVFMCSIERITSKTRKIRISDPKDKDGFREIEVKVWNDTVANLSLMALGTSAPEILLSVIETIGNKFEPGELGPATIVGSAAFNLLVITSVCMISIPTGEIRQIKSVNVFGVTSCFNMFAYIWLAIVLLASSKDLVKVWEAVITFTLFPILIGVAFIADKNFFRTKNKIGTPVEIGIELGNEADYPGSSDSTVDIIEISRELGRNKNLSPDEAAKLAAATVAQNQTHTSAWYRINATRSITGGQKLVPQVSKAFANIFLGIQQGGRECVQESRTSLKGETPDDLSDHGNKAVVEFTASSYAVMENEGHVKIGIKRTGCLDITAKVRVETCDGTAESESDYRPIKDTVVFEPNETSKEIQVEIIDDDVWEPDEFFYIKLYLDSDSAENERVVLGKIAINMVTIINDDEPGRLEFSKPSYVVKESLPNALVTVNRINGADGEIMVSWQTSPISATDGTDFVGGSGILTFAHGETSKNIDIPILGKSGKSDLNFQLELSDPTCGAELGRANRTIVTIVSDEEFNSMVSRIANLTKQNLDSLKLESATWGEQFKQAMNVNGGDIENASNTDYGMHFLTFFWKIVFAFVPPPSLCGGWLTFVFSLAMIGVITALISDLASIFGCLIDLNKSITAITLVALGTSMPDTFASRQAALQEKWADNAIGNINGSNAVNVFLGLGLPWFIASVYHYSNGTKFNFQGKTESLAFTVVLYTVFSALTMSLLVLRRLHPTSIGSISPETLHNSLKFHQYIQDLTQGCPNSEK</sequence>
<keyword evidence="14" id="KW-0915">Sodium</keyword>
<reference evidence="22" key="1">
    <citation type="submission" date="2023-08" db="EMBL/GenBank/DDBJ databases">
        <authorList>
            <person name="Alioto T."/>
            <person name="Alioto T."/>
            <person name="Gomez Garrido J."/>
        </authorList>
    </citation>
    <scope>NUCLEOTIDE SEQUENCE</scope>
</reference>
<evidence type="ECO:0000256" key="4">
    <source>
        <dbReference type="ARBA" id="ARBA00022449"/>
    </source>
</evidence>
<keyword evidence="7 20" id="KW-0812">Transmembrane</keyword>
<dbReference type="SMART" id="SM00237">
    <property type="entry name" value="Calx_beta"/>
    <property type="match status" value="2"/>
</dbReference>
<dbReference type="InterPro" id="IPR038081">
    <property type="entry name" value="CalX-like_sf"/>
</dbReference>
<keyword evidence="18" id="KW-0739">Sodium transport</keyword>
<dbReference type="InterPro" id="IPR004836">
    <property type="entry name" value="Na_Ca_Ex"/>
</dbReference>
<dbReference type="Gene3D" id="1.20.1420.30">
    <property type="entry name" value="NCX, central ion-binding region"/>
    <property type="match status" value="2"/>
</dbReference>
<accession>A0AA36AWG0</accession>
<evidence type="ECO:0000256" key="16">
    <source>
        <dbReference type="ARBA" id="ARBA00023136"/>
    </source>
</evidence>
<evidence type="ECO:0000256" key="6">
    <source>
        <dbReference type="ARBA" id="ARBA00022568"/>
    </source>
</evidence>
<evidence type="ECO:0000256" key="3">
    <source>
        <dbReference type="ARBA" id="ARBA00022448"/>
    </source>
</evidence>
<feature type="domain" description="Calx-beta" evidence="21">
    <location>
        <begin position="470"/>
        <end position="568"/>
    </location>
</feature>
<keyword evidence="23" id="KW-1185">Reference proteome</keyword>
<dbReference type="GO" id="GO:0098703">
    <property type="term" value="P:calcium ion import across plasma membrane"/>
    <property type="evidence" value="ECO:0007669"/>
    <property type="project" value="TreeGrafter"/>
</dbReference>
<evidence type="ECO:0000256" key="1">
    <source>
        <dbReference type="ARBA" id="ARBA00004651"/>
    </source>
</evidence>
<evidence type="ECO:0000256" key="2">
    <source>
        <dbReference type="ARBA" id="ARBA00007489"/>
    </source>
</evidence>
<evidence type="ECO:0000256" key="8">
    <source>
        <dbReference type="ARBA" id="ARBA00022723"/>
    </source>
</evidence>
<evidence type="ECO:0000313" key="23">
    <source>
        <dbReference type="Proteomes" id="UP001162480"/>
    </source>
</evidence>
<dbReference type="GO" id="GO:0005432">
    <property type="term" value="F:calcium:sodium antiporter activity"/>
    <property type="evidence" value="ECO:0007669"/>
    <property type="project" value="InterPro"/>
</dbReference>
<keyword evidence="3" id="KW-0813">Transport</keyword>
<dbReference type="SUPFAM" id="SSF141072">
    <property type="entry name" value="CalX-like"/>
    <property type="match status" value="2"/>
</dbReference>
<comment type="subcellular location">
    <subcellularLocation>
        <location evidence="1">Cell membrane</location>
        <topology evidence="1">Multi-pass membrane protein</topology>
    </subcellularLocation>
</comment>
<feature type="transmembrane region" description="Helical" evidence="20">
    <location>
        <begin position="773"/>
        <end position="793"/>
    </location>
</feature>
<evidence type="ECO:0000313" key="22">
    <source>
        <dbReference type="EMBL" id="CAI9722893.1"/>
    </source>
</evidence>
<keyword evidence="8" id="KW-0479">Metal-binding</keyword>
<dbReference type="InterPro" id="IPR004837">
    <property type="entry name" value="NaCa_Exmemb"/>
</dbReference>
<feature type="transmembrane region" description="Helical" evidence="20">
    <location>
        <begin position="180"/>
        <end position="204"/>
    </location>
</feature>
<dbReference type="Pfam" id="PF01699">
    <property type="entry name" value="Na_Ca_ex"/>
    <property type="match status" value="2"/>
</dbReference>
<dbReference type="AlphaFoldDB" id="A0AA36AWG0"/>
<evidence type="ECO:0000256" key="7">
    <source>
        <dbReference type="ARBA" id="ARBA00022692"/>
    </source>
</evidence>
<keyword evidence="12" id="KW-0112">Calmodulin-binding</keyword>
<feature type="transmembrane region" description="Helical" evidence="20">
    <location>
        <begin position="55"/>
        <end position="79"/>
    </location>
</feature>
<evidence type="ECO:0000256" key="5">
    <source>
        <dbReference type="ARBA" id="ARBA00022475"/>
    </source>
</evidence>
<evidence type="ECO:0000256" key="12">
    <source>
        <dbReference type="ARBA" id="ARBA00022860"/>
    </source>
</evidence>
<dbReference type="GO" id="GO:0046872">
    <property type="term" value="F:metal ion binding"/>
    <property type="evidence" value="ECO:0007669"/>
    <property type="project" value="UniProtKB-KW"/>
</dbReference>
<keyword evidence="4" id="KW-0050">Antiport</keyword>
<evidence type="ECO:0000256" key="19">
    <source>
        <dbReference type="ARBA" id="ARBA00033667"/>
    </source>
</evidence>
<comment type="catalytic activity">
    <reaction evidence="19">
        <text>Ca(2+)(in) + 3 Na(+)(out) = Ca(2+)(out) + 3 Na(+)(in)</text>
        <dbReference type="Rhea" id="RHEA:69955"/>
        <dbReference type="ChEBI" id="CHEBI:29101"/>
        <dbReference type="ChEBI" id="CHEBI:29108"/>
    </reaction>
</comment>
<evidence type="ECO:0000256" key="10">
    <source>
        <dbReference type="ARBA" id="ARBA00022737"/>
    </source>
</evidence>
<evidence type="ECO:0000256" key="9">
    <source>
        <dbReference type="ARBA" id="ARBA00022729"/>
    </source>
</evidence>
<keyword evidence="16 20" id="KW-0472">Membrane</keyword>
<evidence type="ECO:0000256" key="15">
    <source>
        <dbReference type="ARBA" id="ARBA00023065"/>
    </source>
</evidence>
<keyword evidence="10" id="KW-0677">Repeat</keyword>
<dbReference type="InterPro" id="IPR051171">
    <property type="entry name" value="CaCA"/>
</dbReference>
<evidence type="ECO:0000256" key="20">
    <source>
        <dbReference type="SAM" id="Phobius"/>
    </source>
</evidence>
<evidence type="ECO:0000256" key="17">
    <source>
        <dbReference type="ARBA" id="ARBA00023180"/>
    </source>
</evidence>
<evidence type="ECO:0000256" key="14">
    <source>
        <dbReference type="ARBA" id="ARBA00023053"/>
    </source>
</evidence>
<keyword evidence="11" id="KW-0106">Calcium</keyword>
<dbReference type="PANTHER" id="PTHR11878">
    <property type="entry name" value="SODIUM/CALCIUM EXCHANGER"/>
    <property type="match status" value="1"/>
</dbReference>
<feature type="transmembrane region" description="Helical" evidence="20">
    <location>
        <begin position="739"/>
        <end position="758"/>
    </location>
</feature>
<dbReference type="InterPro" id="IPR003644">
    <property type="entry name" value="Calx_beta"/>
</dbReference>
<organism evidence="22 23">
    <name type="scientific">Octopus vulgaris</name>
    <name type="common">Common octopus</name>
    <dbReference type="NCBI Taxonomy" id="6645"/>
    <lineage>
        <taxon>Eukaryota</taxon>
        <taxon>Metazoa</taxon>
        <taxon>Spiralia</taxon>
        <taxon>Lophotrochozoa</taxon>
        <taxon>Mollusca</taxon>
        <taxon>Cephalopoda</taxon>
        <taxon>Coleoidea</taxon>
        <taxon>Octopodiformes</taxon>
        <taxon>Octopoda</taxon>
        <taxon>Incirrata</taxon>
        <taxon>Octopodidae</taxon>
        <taxon>Octopus</taxon>
    </lineage>
</organism>
<proteinExistence type="inferred from homology"/>
<evidence type="ECO:0000256" key="18">
    <source>
        <dbReference type="ARBA" id="ARBA00023201"/>
    </source>
</evidence>
<keyword evidence="6" id="KW-0109">Calcium transport</keyword>